<dbReference type="Proteomes" id="UP001633002">
    <property type="component" value="Unassembled WGS sequence"/>
</dbReference>
<keyword evidence="3 7" id="KW-0812">Transmembrane</keyword>
<feature type="compositionally biased region" description="Low complexity" evidence="6">
    <location>
        <begin position="93"/>
        <end position="102"/>
    </location>
</feature>
<dbReference type="PANTHER" id="PTHR12703:SF4">
    <property type="entry name" value="TRANSMEMBRANE PROTEIN 33"/>
    <property type="match status" value="1"/>
</dbReference>
<evidence type="ECO:0000256" key="1">
    <source>
        <dbReference type="ARBA" id="ARBA00004141"/>
    </source>
</evidence>
<comment type="similarity">
    <text evidence="2">Belongs to the PER33/POM33 family.</text>
</comment>
<comment type="caution">
    <text evidence="8">The sequence shown here is derived from an EMBL/GenBank/DDBJ whole genome shotgun (WGS) entry which is preliminary data.</text>
</comment>
<keyword evidence="5 7" id="KW-0472">Membrane</keyword>
<dbReference type="InterPro" id="IPR051645">
    <property type="entry name" value="PER33/POM33_regulator"/>
</dbReference>
<feature type="transmembrane region" description="Helical" evidence="7">
    <location>
        <begin position="116"/>
        <end position="134"/>
    </location>
</feature>
<evidence type="ECO:0000256" key="7">
    <source>
        <dbReference type="SAM" id="Phobius"/>
    </source>
</evidence>
<dbReference type="EMBL" id="JBJQOH010000007">
    <property type="protein sequence ID" value="KAL3678381.1"/>
    <property type="molecule type" value="Genomic_DNA"/>
</dbReference>
<keyword evidence="4 7" id="KW-1133">Transmembrane helix</keyword>
<protein>
    <recommendedName>
        <fullName evidence="10">Transmembrane protein 33</fullName>
    </recommendedName>
</protein>
<dbReference type="GO" id="GO:0016020">
    <property type="term" value="C:membrane"/>
    <property type="evidence" value="ECO:0007669"/>
    <property type="project" value="UniProtKB-SubCell"/>
</dbReference>
<evidence type="ECO:0008006" key="10">
    <source>
        <dbReference type="Google" id="ProtNLM"/>
    </source>
</evidence>
<organism evidence="8 9">
    <name type="scientific">Riccia sorocarpa</name>
    <dbReference type="NCBI Taxonomy" id="122646"/>
    <lineage>
        <taxon>Eukaryota</taxon>
        <taxon>Viridiplantae</taxon>
        <taxon>Streptophyta</taxon>
        <taxon>Embryophyta</taxon>
        <taxon>Marchantiophyta</taxon>
        <taxon>Marchantiopsida</taxon>
        <taxon>Marchantiidae</taxon>
        <taxon>Marchantiales</taxon>
        <taxon>Ricciaceae</taxon>
        <taxon>Riccia</taxon>
    </lineage>
</organism>
<comment type="subcellular location">
    <subcellularLocation>
        <location evidence="1">Membrane</location>
        <topology evidence="1">Multi-pass membrane protein</topology>
    </subcellularLocation>
</comment>
<reference evidence="8 9" key="1">
    <citation type="submission" date="2024-09" db="EMBL/GenBank/DDBJ databases">
        <title>Chromosome-scale assembly of Riccia sorocarpa.</title>
        <authorList>
            <person name="Paukszto L."/>
        </authorList>
    </citation>
    <scope>NUCLEOTIDE SEQUENCE [LARGE SCALE GENOMIC DNA]</scope>
    <source>
        <strain evidence="8">LP-2024</strain>
        <tissue evidence="8">Aerial parts of the thallus</tissue>
    </source>
</reference>
<dbReference type="PANTHER" id="PTHR12703">
    <property type="entry name" value="TRANSMEMBRANE PROTEIN 33"/>
    <property type="match status" value="1"/>
</dbReference>
<evidence type="ECO:0000313" key="8">
    <source>
        <dbReference type="EMBL" id="KAL3678381.1"/>
    </source>
</evidence>
<evidence type="ECO:0000256" key="2">
    <source>
        <dbReference type="ARBA" id="ARBA00007322"/>
    </source>
</evidence>
<proteinExistence type="inferred from homology"/>
<dbReference type="InterPro" id="IPR005344">
    <property type="entry name" value="TMEM33/Pom33"/>
</dbReference>
<evidence type="ECO:0000256" key="4">
    <source>
        <dbReference type="ARBA" id="ARBA00022989"/>
    </source>
</evidence>
<keyword evidence="9" id="KW-1185">Reference proteome</keyword>
<name>A0ABD3GI95_9MARC</name>
<evidence type="ECO:0000256" key="6">
    <source>
        <dbReference type="SAM" id="MobiDB-lite"/>
    </source>
</evidence>
<evidence type="ECO:0000256" key="3">
    <source>
        <dbReference type="ARBA" id="ARBA00022692"/>
    </source>
</evidence>
<evidence type="ECO:0000256" key="5">
    <source>
        <dbReference type="ARBA" id="ARBA00023136"/>
    </source>
</evidence>
<gene>
    <name evidence="8" type="ORF">R1sor_021337</name>
</gene>
<dbReference type="AlphaFoldDB" id="A0ABD3GI95"/>
<feature type="region of interest" description="Disordered" evidence="6">
    <location>
        <begin position="58"/>
        <end position="102"/>
    </location>
</feature>
<evidence type="ECO:0000313" key="9">
    <source>
        <dbReference type="Proteomes" id="UP001633002"/>
    </source>
</evidence>
<dbReference type="Pfam" id="PF03661">
    <property type="entry name" value="TMEM33_Pom33"/>
    <property type="match status" value="1"/>
</dbReference>
<sequence>MAEALAYNYEGDSRWQDYWNNILMPDNMAANPDVRRRYQLKFYQRYIDPDLKVEAPAVKKNASYTAPPESERSTNQGASRPRPQPTVRPRSQPTATASAAPASGGAFRLDRQSIQFLANAWVLVMAIVALFPLVPRGLGDRAYRFTLLGTALACSHSLYSANGAPRTWNLQGLQAWLQSVFIGADFLHLLYCIAFASSYHPIRYAVMPVACRALEKVVPYLKRNFSNTTIYRNFLAKPCTLVESNTLAIRQMSANVEVGLGFLLIFNVLTPQRNLIQALVYWQLLKLKYQAPASSANHRQAWSQLSSRVMPLINRYAPFVRTPIGYVQRWFLRTG</sequence>
<accession>A0ABD3GI95</accession>
<feature type="transmembrane region" description="Helical" evidence="7">
    <location>
        <begin position="175"/>
        <end position="197"/>
    </location>
</feature>